<feature type="domain" description="Mannitol dehydrogenase C-terminal" evidence="4">
    <location>
        <begin position="274"/>
        <end position="461"/>
    </location>
</feature>
<dbReference type="InterPro" id="IPR013328">
    <property type="entry name" value="6PGD_dom2"/>
</dbReference>
<dbReference type="AlphaFoldDB" id="A0A917HB54"/>
<dbReference type="SUPFAM" id="SSF51735">
    <property type="entry name" value="NAD(P)-binding Rossmann-fold domains"/>
    <property type="match status" value="1"/>
</dbReference>
<sequence>MESLNKEIAPATVYPEKVLQFGTGVLLRGLPDYFIEKANRQGIFGGSILVVKSTASGGTDPFIDQDNRYTVHINGLDKGQEVSETLVVSAISRVVSAQRDWAEVLEAATNPALQIVISNTTEVGIVLDEQDNLSAEPPQTFPGKLTAFLYRRYQAFEGDATKGLVILPTELIDRNGQRLKDIVLQLARLNGLPSDFVEWVTTFNTFCNTLVDRIVPGKLPQAQRLRAEADLGYRDSLAIMAEPFRLWAIETADERVKAILSFAVVDPGVVLAPDITKFKELKLRLLNGTHTFSCALAMLGGWSTVKEAMQDELFSRFVTNLMTLEIIPSLSAVAIGEVEARAFADSVVDRFGNPFLDHQWKSISLNYTAKMEMRNVATIQRYVQVKLETPTYMALGFAAYLLLMRDAQLDDPNAGEIKQAWKQSDINAVVDAALGQSAVWKTDLRTYEAFARSVKQQLAHLLENGVQDTIKSTVEA</sequence>
<name>A0A917HB54_9SPHI</name>
<dbReference type="PRINTS" id="PR00084">
    <property type="entry name" value="MTLDHDRGNASE"/>
</dbReference>
<dbReference type="PANTHER" id="PTHR30524:SF0">
    <property type="entry name" value="ALTRONATE OXIDOREDUCTASE-RELATED"/>
    <property type="match status" value="1"/>
</dbReference>
<dbReference type="InterPro" id="IPR036291">
    <property type="entry name" value="NAD(P)-bd_dom_sf"/>
</dbReference>
<dbReference type="GO" id="GO:0019592">
    <property type="term" value="P:mannitol catabolic process"/>
    <property type="evidence" value="ECO:0007669"/>
    <property type="project" value="TreeGrafter"/>
</dbReference>
<accession>A0A917HB54</accession>
<reference evidence="5" key="1">
    <citation type="journal article" date="2014" name="Int. J. Syst. Evol. Microbiol.">
        <title>Complete genome sequence of Corynebacterium casei LMG S-19264T (=DSM 44701T), isolated from a smear-ripened cheese.</title>
        <authorList>
            <consortium name="US DOE Joint Genome Institute (JGI-PGF)"/>
            <person name="Walter F."/>
            <person name="Albersmeier A."/>
            <person name="Kalinowski J."/>
            <person name="Ruckert C."/>
        </authorList>
    </citation>
    <scope>NUCLEOTIDE SEQUENCE</scope>
    <source>
        <strain evidence="5">CGMCC 1.12195</strain>
    </source>
</reference>
<reference evidence="5" key="2">
    <citation type="submission" date="2020-09" db="EMBL/GenBank/DDBJ databases">
        <authorList>
            <person name="Sun Q."/>
            <person name="Zhou Y."/>
        </authorList>
    </citation>
    <scope>NUCLEOTIDE SEQUENCE</scope>
    <source>
        <strain evidence="5">CGMCC 1.12195</strain>
    </source>
</reference>
<keyword evidence="2" id="KW-0520">NAD</keyword>
<evidence type="ECO:0000259" key="3">
    <source>
        <dbReference type="Pfam" id="PF01232"/>
    </source>
</evidence>
<gene>
    <name evidence="5" type="primary">uxaB</name>
    <name evidence="5" type="ORF">GCM10007415_01000</name>
</gene>
<evidence type="ECO:0000256" key="2">
    <source>
        <dbReference type="ARBA" id="ARBA00023027"/>
    </source>
</evidence>
<dbReference type="Gene3D" id="1.10.1040.10">
    <property type="entry name" value="N-(1-d-carboxylethyl)-l-norvaline Dehydrogenase, domain 2"/>
    <property type="match status" value="1"/>
</dbReference>
<dbReference type="GO" id="GO:0005829">
    <property type="term" value="C:cytosol"/>
    <property type="evidence" value="ECO:0007669"/>
    <property type="project" value="TreeGrafter"/>
</dbReference>
<dbReference type="InterPro" id="IPR013118">
    <property type="entry name" value="Mannitol_DH_C"/>
</dbReference>
<proteinExistence type="predicted"/>
<dbReference type="GO" id="GO:0008926">
    <property type="term" value="F:mannitol-1-phosphate 5-dehydrogenase activity"/>
    <property type="evidence" value="ECO:0007669"/>
    <property type="project" value="TreeGrafter"/>
</dbReference>
<feature type="domain" description="Mannitol dehydrogenase N-terminal" evidence="3">
    <location>
        <begin position="17"/>
        <end position="252"/>
    </location>
</feature>
<dbReference type="Proteomes" id="UP000660862">
    <property type="component" value="Unassembled WGS sequence"/>
</dbReference>
<organism evidence="5 6">
    <name type="scientific">Parapedobacter pyrenivorans</name>
    <dbReference type="NCBI Taxonomy" id="1305674"/>
    <lineage>
        <taxon>Bacteria</taxon>
        <taxon>Pseudomonadati</taxon>
        <taxon>Bacteroidota</taxon>
        <taxon>Sphingobacteriia</taxon>
        <taxon>Sphingobacteriales</taxon>
        <taxon>Sphingobacteriaceae</taxon>
        <taxon>Parapedobacter</taxon>
    </lineage>
</organism>
<dbReference type="InterPro" id="IPR000669">
    <property type="entry name" value="Mannitol_DH"/>
</dbReference>
<dbReference type="PANTHER" id="PTHR30524">
    <property type="entry name" value="MANNITOL-1-PHOSPHATE 5-DEHYDROGENASE"/>
    <property type="match status" value="1"/>
</dbReference>
<keyword evidence="1" id="KW-0560">Oxidoreductase</keyword>
<keyword evidence="6" id="KW-1185">Reference proteome</keyword>
<protein>
    <submittedName>
        <fullName evidence="5">Altronate oxidoreductase</fullName>
    </submittedName>
</protein>
<dbReference type="EMBL" id="BMER01000001">
    <property type="protein sequence ID" value="GGG73414.1"/>
    <property type="molecule type" value="Genomic_DNA"/>
</dbReference>
<dbReference type="SUPFAM" id="SSF48179">
    <property type="entry name" value="6-phosphogluconate dehydrogenase C-terminal domain-like"/>
    <property type="match status" value="1"/>
</dbReference>
<comment type="caution">
    <text evidence="5">The sequence shown here is derived from an EMBL/GenBank/DDBJ whole genome shotgun (WGS) entry which is preliminary data.</text>
</comment>
<dbReference type="Pfam" id="PF08125">
    <property type="entry name" value="Mannitol_dh_C"/>
    <property type="match status" value="1"/>
</dbReference>
<evidence type="ECO:0000313" key="6">
    <source>
        <dbReference type="Proteomes" id="UP000660862"/>
    </source>
</evidence>
<dbReference type="InterPro" id="IPR008927">
    <property type="entry name" value="6-PGluconate_DH-like_C_sf"/>
</dbReference>
<evidence type="ECO:0000256" key="1">
    <source>
        <dbReference type="ARBA" id="ARBA00023002"/>
    </source>
</evidence>
<evidence type="ECO:0000313" key="5">
    <source>
        <dbReference type="EMBL" id="GGG73414.1"/>
    </source>
</evidence>
<dbReference type="NCBIfam" id="NF002969">
    <property type="entry name" value="PRK03643.1"/>
    <property type="match status" value="1"/>
</dbReference>
<dbReference type="InterPro" id="IPR013131">
    <property type="entry name" value="Mannitol_DH_N"/>
</dbReference>
<dbReference type="Pfam" id="PF01232">
    <property type="entry name" value="Mannitol_dh"/>
    <property type="match status" value="1"/>
</dbReference>
<dbReference type="Gene3D" id="3.40.50.720">
    <property type="entry name" value="NAD(P)-binding Rossmann-like Domain"/>
    <property type="match status" value="1"/>
</dbReference>
<dbReference type="RefSeq" id="WP_188503992.1">
    <property type="nucleotide sequence ID" value="NZ_BMER01000001.1"/>
</dbReference>
<evidence type="ECO:0000259" key="4">
    <source>
        <dbReference type="Pfam" id="PF08125"/>
    </source>
</evidence>